<protein>
    <recommendedName>
        <fullName evidence="7">ECF RNA polymerase sigma factor SigE</fullName>
    </recommendedName>
</protein>
<dbReference type="SUPFAM" id="SSF88946">
    <property type="entry name" value="Sigma2 domain of RNA polymerase sigma factors"/>
    <property type="match status" value="1"/>
</dbReference>
<dbReference type="InterPro" id="IPR015943">
    <property type="entry name" value="WD40/YVTN_repeat-like_dom_sf"/>
</dbReference>
<reference evidence="6" key="1">
    <citation type="submission" date="2020-05" db="EMBL/GenBank/DDBJ databases">
        <title>Frigoriglobus tundricola gen. nov., sp. nov., a psychrotolerant cellulolytic planctomycete of the family Gemmataceae with two divergent copies of 16S rRNA gene.</title>
        <authorList>
            <person name="Kulichevskaya I.S."/>
            <person name="Ivanova A.A."/>
            <person name="Naumoff D.G."/>
            <person name="Beletsky A.V."/>
            <person name="Rijpstra W.I.C."/>
            <person name="Sinninghe Damste J.S."/>
            <person name="Mardanov A.V."/>
            <person name="Ravin N.V."/>
            <person name="Dedysh S.N."/>
        </authorList>
    </citation>
    <scope>NUCLEOTIDE SEQUENCE [LARGE SCALE GENOMIC DNA]</scope>
    <source>
        <strain evidence="6">PL17</strain>
    </source>
</reference>
<proteinExistence type="predicted"/>
<dbReference type="InterPro" id="IPR013249">
    <property type="entry name" value="RNA_pol_sigma70_r4_t2"/>
</dbReference>
<dbReference type="Gene3D" id="1.10.1740.10">
    <property type="match status" value="1"/>
</dbReference>
<organism evidence="5 6">
    <name type="scientific">Frigoriglobus tundricola</name>
    <dbReference type="NCBI Taxonomy" id="2774151"/>
    <lineage>
        <taxon>Bacteria</taxon>
        <taxon>Pseudomonadati</taxon>
        <taxon>Planctomycetota</taxon>
        <taxon>Planctomycetia</taxon>
        <taxon>Gemmatales</taxon>
        <taxon>Gemmataceae</taxon>
        <taxon>Frigoriglobus</taxon>
    </lineage>
</organism>
<dbReference type="InterPro" id="IPR014284">
    <property type="entry name" value="RNA_pol_sigma-70_dom"/>
</dbReference>
<evidence type="ECO:0000256" key="1">
    <source>
        <dbReference type="PROSITE-ProRule" id="PRU00221"/>
    </source>
</evidence>
<dbReference type="SUPFAM" id="SSF50969">
    <property type="entry name" value="YVTN repeat-like/Quinoprotein amine dehydrogenase"/>
    <property type="match status" value="2"/>
</dbReference>
<feature type="repeat" description="WD" evidence="1">
    <location>
        <begin position="620"/>
        <end position="661"/>
    </location>
</feature>
<sequence>MNSAADLTNAIRHLRAPSGGALGDPELLDHYARDHDQAAFAALVWRYGPLVLGVARRQVADRHRAEDVFQATFLALARSATKLGGRAVLANWLYTVALRQARKARAHAARRAALEGAAPPRPRGGADPLAEITGRELLQVIDDELARLPDRLRLPVLLCCVQGLSREEAVRRLGWSEGTLRGRLERGRRKLAARLTARGLAPSAVLLAPLAAVVVPADLLAHATELGAAPWSQSVPPVVAALATAATHRPLLPAVAIAGCLLTAVVVGTFAFGRGQPVEPVALLTSAPLAAAPTKAPPAINDPLPDGATRRFGTARYRHPTTIESLAVSADGKFAVANSGTRINGMIRAYDLATGRIRFAIESEPGALVYGVAVSPDGKTLATKRNHAVYLYDAATGKETGHIEYPGANPSTNTDLIVFAPDGKRVAVTAADGKGLHLIDLTRGEVVRTLPHAHVVFAAAFSPDGKQLVGGGYDSEKGTYFARLWETETGKERHRLPFGNGGIRCVAYSPDGATVAVSGDGRRAPAVKLFDAATGKERLTIPFPDATSVRSLAFGPDGKTLAASGGASTRLFDAATGKEVLKIDRKATGLRFTPDGEALVGAVAGAIYCWDAATGQALTPEGGDSPVAQIEVPADGKRVVTRGQDGDAHVWDARTGAHLRRVDVTWQRGLTLSPDGRYLVWPVGDETVQFKDPDQPNAVHTGSRLRMFDLTTNTFVERFGGFEGGANDLFFTAAGKTLVTVDYRDGAVRFWDVGTGKMERSFRVSERGQYQVWRARLSPDAKVLAVTYQREALGGIFGRHAVKLWDCATGKELHDLPGHWSYVEAVAFSPDGTHLVTGSEPLSAFTQKQLRLPTDQVFVWNVATGKAVAQLPIGATAAAFAPDGKTLAVAVGDGTLQFWDAATWQLRSEFPGPRDRVTALAFGPDGRLYSGALDATVLVWDPKTAKRPPAEPK</sequence>
<evidence type="ECO:0008006" key="7">
    <source>
        <dbReference type="Google" id="ProtNLM"/>
    </source>
</evidence>
<dbReference type="InterPro" id="IPR013324">
    <property type="entry name" value="RNA_pol_sigma_r3/r4-like"/>
</dbReference>
<dbReference type="Gene3D" id="1.10.10.10">
    <property type="entry name" value="Winged helix-like DNA-binding domain superfamily/Winged helix DNA-binding domain"/>
    <property type="match status" value="1"/>
</dbReference>
<dbReference type="InterPro" id="IPR013325">
    <property type="entry name" value="RNA_pol_sigma_r2"/>
</dbReference>
<dbReference type="GO" id="GO:0006352">
    <property type="term" value="P:DNA-templated transcription initiation"/>
    <property type="evidence" value="ECO:0007669"/>
    <property type="project" value="InterPro"/>
</dbReference>
<dbReference type="GO" id="GO:0016987">
    <property type="term" value="F:sigma factor activity"/>
    <property type="evidence" value="ECO:0007669"/>
    <property type="project" value="InterPro"/>
</dbReference>
<dbReference type="Gene3D" id="2.130.10.10">
    <property type="entry name" value="YVTN repeat-like/Quinoprotein amine dehydrogenase"/>
    <property type="match status" value="4"/>
</dbReference>
<keyword evidence="6" id="KW-1185">Reference proteome</keyword>
<dbReference type="SUPFAM" id="SSF88659">
    <property type="entry name" value="Sigma3 and sigma4 domains of RNA polymerase sigma factors"/>
    <property type="match status" value="1"/>
</dbReference>
<dbReference type="SMART" id="SM00320">
    <property type="entry name" value="WD40"/>
    <property type="match status" value="10"/>
</dbReference>
<gene>
    <name evidence="5" type="ORF">FTUN_4702</name>
</gene>
<dbReference type="NCBIfam" id="TIGR02937">
    <property type="entry name" value="sigma70-ECF"/>
    <property type="match status" value="1"/>
</dbReference>
<accession>A0A6M5YSU3</accession>
<dbReference type="Pfam" id="PF13360">
    <property type="entry name" value="PQQ_2"/>
    <property type="match status" value="1"/>
</dbReference>
<feature type="domain" description="RNA polymerase sigma-70 region 2" evidence="2">
    <location>
        <begin position="44"/>
        <end position="110"/>
    </location>
</feature>
<evidence type="ECO:0000313" key="5">
    <source>
        <dbReference type="EMBL" id="QJW97137.1"/>
    </source>
</evidence>
<evidence type="ECO:0000259" key="4">
    <source>
        <dbReference type="Pfam" id="PF13360"/>
    </source>
</evidence>
<keyword evidence="1" id="KW-0853">WD repeat</keyword>
<name>A0A6M5YSU3_9BACT</name>
<dbReference type="PROSITE" id="PS50294">
    <property type="entry name" value="WD_REPEATS_REGION"/>
    <property type="match status" value="1"/>
</dbReference>
<dbReference type="PANTHER" id="PTHR19879:SF9">
    <property type="entry name" value="TRANSCRIPTION INITIATION FACTOR TFIID SUBUNIT 5"/>
    <property type="match status" value="1"/>
</dbReference>
<dbReference type="Pfam" id="PF04542">
    <property type="entry name" value="Sigma70_r2"/>
    <property type="match status" value="1"/>
</dbReference>
<evidence type="ECO:0000259" key="2">
    <source>
        <dbReference type="Pfam" id="PF04542"/>
    </source>
</evidence>
<feature type="repeat" description="WD" evidence="1">
    <location>
        <begin position="910"/>
        <end position="950"/>
    </location>
</feature>
<dbReference type="AlphaFoldDB" id="A0A6M5YSU3"/>
<dbReference type="InterPro" id="IPR011047">
    <property type="entry name" value="Quinoprotein_ADH-like_sf"/>
</dbReference>
<dbReference type="InterPro" id="IPR001680">
    <property type="entry name" value="WD40_rpt"/>
</dbReference>
<dbReference type="SUPFAM" id="SSF50998">
    <property type="entry name" value="Quinoprotein alcohol dehydrogenase-like"/>
    <property type="match status" value="1"/>
</dbReference>
<evidence type="ECO:0000259" key="3">
    <source>
        <dbReference type="Pfam" id="PF08281"/>
    </source>
</evidence>
<dbReference type="InterPro" id="IPR011044">
    <property type="entry name" value="Quino_amine_DH_bsu"/>
</dbReference>
<dbReference type="InterPro" id="IPR007627">
    <property type="entry name" value="RNA_pol_sigma70_r2"/>
</dbReference>
<dbReference type="Proteomes" id="UP000503447">
    <property type="component" value="Chromosome"/>
</dbReference>
<evidence type="ECO:0000313" key="6">
    <source>
        <dbReference type="Proteomes" id="UP000503447"/>
    </source>
</evidence>
<dbReference type="Pfam" id="PF08281">
    <property type="entry name" value="Sigma70_r4_2"/>
    <property type="match status" value="1"/>
</dbReference>
<dbReference type="InterPro" id="IPR002372">
    <property type="entry name" value="PQQ_rpt_dom"/>
</dbReference>
<dbReference type="InterPro" id="IPR036388">
    <property type="entry name" value="WH-like_DNA-bd_sf"/>
</dbReference>
<dbReference type="PANTHER" id="PTHR19879">
    <property type="entry name" value="TRANSCRIPTION INITIATION FACTOR TFIID"/>
    <property type="match status" value="1"/>
</dbReference>
<dbReference type="RefSeq" id="WP_171472577.1">
    <property type="nucleotide sequence ID" value="NZ_CP053452.2"/>
</dbReference>
<dbReference type="CDD" id="cd00200">
    <property type="entry name" value="WD40"/>
    <property type="match status" value="1"/>
</dbReference>
<dbReference type="GO" id="GO:0003677">
    <property type="term" value="F:DNA binding"/>
    <property type="evidence" value="ECO:0007669"/>
    <property type="project" value="InterPro"/>
</dbReference>
<dbReference type="Pfam" id="PF00400">
    <property type="entry name" value="WD40"/>
    <property type="match status" value="3"/>
</dbReference>
<feature type="domain" description="RNA polymerase sigma factor 70 region 4 type 2" evidence="3">
    <location>
        <begin position="139"/>
        <end position="191"/>
    </location>
</feature>
<dbReference type="EMBL" id="CP053452">
    <property type="protein sequence ID" value="QJW97137.1"/>
    <property type="molecule type" value="Genomic_DNA"/>
</dbReference>
<feature type="domain" description="Pyrrolo-quinoline quinone repeat" evidence="4">
    <location>
        <begin position="344"/>
        <end position="616"/>
    </location>
</feature>
<dbReference type="GO" id="GO:0005829">
    <property type="term" value="C:cytosol"/>
    <property type="evidence" value="ECO:0007669"/>
    <property type="project" value="UniProtKB-ARBA"/>
</dbReference>
<dbReference type="KEGG" id="ftj:FTUN_4702"/>
<feature type="repeat" description="WD" evidence="1">
    <location>
        <begin position="876"/>
        <end position="900"/>
    </location>
</feature>
<dbReference type="PROSITE" id="PS50082">
    <property type="entry name" value="WD_REPEATS_2"/>
    <property type="match status" value="3"/>
</dbReference>